<keyword evidence="1" id="KW-1133">Transmembrane helix</keyword>
<dbReference type="AlphaFoldDB" id="A0A2U2J799"/>
<evidence type="ECO:0000256" key="1">
    <source>
        <dbReference type="SAM" id="Phobius"/>
    </source>
</evidence>
<organism evidence="2 3">
    <name type="scientific">Polaribacter aquimarinus</name>
    <dbReference type="NCBI Taxonomy" id="2100726"/>
    <lineage>
        <taxon>Bacteria</taxon>
        <taxon>Pseudomonadati</taxon>
        <taxon>Bacteroidota</taxon>
        <taxon>Flavobacteriia</taxon>
        <taxon>Flavobacteriales</taxon>
        <taxon>Flavobacteriaceae</taxon>
    </lineage>
</organism>
<keyword evidence="1" id="KW-0472">Membrane</keyword>
<keyword evidence="3" id="KW-1185">Reference proteome</keyword>
<proteinExistence type="predicted"/>
<name>A0A2U2J799_9FLAO</name>
<protein>
    <submittedName>
        <fullName evidence="2">Uncharacterized protein</fullName>
    </submittedName>
</protein>
<accession>A0A2U2J799</accession>
<feature type="transmembrane region" description="Helical" evidence="1">
    <location>
        <begin position="5"/>
        <end position="22"/>
    </location>
</feature>
<sequence length="198" mass="22788">MKKKVLITSSILYLIIGIYFFVKFNFGNSFTSSIISKKLESEWDSSENIGRINNSNEKITFRKIDIIVLLNGKKIGDVNSTNPLIIDLNNDNIIVKNGIFFKSCNANFTKYIHQSFKSNTDLTSIKTDINGKINYSVNYEIKGNKSYKETKEIITNLIMQDIYKNAKSSIKFGIPEIKSNKYRTEKEKKMNNKNLIKL</sequence>
<keyword evidence="1" id="KW-0812">Transmembrane</keyword>
<evidence type="ECO:0000313" key="2">
    <source>
        <dbReference type="EMBL" id="PWG04197.1"/>
    </source>
</evidence>
<gene>
    <name evidence="2" type="ORF">DIS07_14655</name>
</gene>
<dbReference type="RefSeq" id="WP_109406014.1">
    <property type="nucleotide sequence ID" value="NZ_QFFG01000007.1"/>
</dbReference>
<evidence type="ECO:0000313" key="3">
    <source>
        <dbReference type="Proteomes" id="UP000245670"/>
    </source>
</evidence>
<dbReference type="Proteomes" id="UP000245670">
    <property type="component" value="Unassembled WGS sequence"/>
</dbReference>
<dbReference type="EMBL" id="QFFG01000007">
    <property type="protein sequence ID" value="PWG04197.1"/>
    <property type="molecule type" value="Genomic_DNA"/>
</dbReference>
<dbReference type="OrthoDB" id="9847611at2"/>
<reference evidence="2 3" key="1">
    <citation type="submission" date="2018-05" db="EMBL/GenBank/DDBJ databases">
        <title>Polaribacter aquimarinus sp. nov., isolated from sediment in a sediment of sea.</title>
        <authorList>
            <person name="Lu D."/>
        </authorList>
    </citation>
    <scope>NUCLEOTIDE SEQUENCE [LARGE SCALE GENOMIC DNA]</scope>
    <source>
        <strain evidence="2 3">ZY113</strain>
    </source>
</reference>
<comment type="caution">
    <text evidence="2">The sequence shown here is derived from an EMBL/GenBank/DDBJ whole genome shotgun (WGS) entry which is preliminary data.</text>
</comment>